<sequence length="413" mass="45965">MYLQRNVTPPTIGMDGMPPMGPVPISTADNGPVILAVTGAFTGFAGLVVIMRMLASAGVFICFVAEVDFGVGHRMSDPGLMGNVMKIFHWFFFHGLLNVFGISTVKVSIGFFLLRLVQGTIYRRILITWIIFLIIFGLASLGTIAFQCTPIYAAWNFTLRLDPNTRCFSTPAFRIIALVNGAINAFTDFAFAFLPLPIIIPLKINLRAKISLVCILSLGYFACAASIVKEVLLAHFFTDTDPFFTYTFQIWNDIELNVGILAACLPALRPLFAWLLETASAIRATGLRLTALGSNARNTYYRPKQGHNLEAMPTRSTTNLGHQKGYRITVISGGKISEDGEPIFDRRPSLASSGPMSKLEQSITEADSEKDYEDMPMHFDRKFRERVRSPTDRDFDFQTRIGILRTTEVMVER</sequence>
<evidence type="ECO:0000259" key="7">
    <source>
        <dbReference type="Pfam" id="PF20684"/>
    </source>
</evidence>
<dbReference type="AlphaFoldDB" id="A0A1L7WGJ4"/>
<comment type="similarity">
    <text evidence="5">Belongs to the SAT4 family.</text>
</comment>
<dbReference type="Proteomes" id="UP000184330">
    <property type="component" value="Unassembled WGS sequence"/>
</dbReference>
<dbReference type="PANTHER" id="PTHR33048:SF167">
    <property type="entry name" value="INTEGRAL MEMBRANE PROTEIN"/>
    <property type="match status" value="1"/>
</dbReference>
<evidence type="ECO:0000256" key="2">
    <source>
        <dbReference type="ARBA" id="ARBA00022692"/>
    </source>
</evidence>
<dbReference type="GO" id="GO:0016020">
    <property type="term" value="C:membrane"/>
    <property type="evidence" value="ECO:0007669"/>
    <property type="project" value="UniProtKB-SubCell"/>
</dbReference>
<feature type="transmembrane region" description="Helical" evidence="6">
    <location>
        <begin position="87"/>
        <end position="114"/>
    </location>
</feature>
<feature type="transmembrane region" description="Helical" evidence="6">
    <location>
        <begin position="126"/>
        <end position="155"/>
    </location>
</feature>
<evidence type="ECO:0000256" key="6">
    <source>
        <dbReference type="SAM" id="Phobius"/>
    </source>
</evidence>
<feature type="transmembrane region" description="Helical" evidence="6">
    <location>
        <begin position="175"/>
        <end position="200"/>
    </location>
</feature>
<proteinExistence type="inferred from homology"/>
<keyword evidence="4 6" id="KW-0472">Membrane</keyword>
<evidence type="ECO:0000313" key="9">
    <source>
        <dbReference type="Proteomes" id="UP000184330"/>
    </source>
</evidence>
<evidence type="ECO:0000256" key="3">
    <source>
        <dbReference type="ARBA" id="ARBA00022989"/>
    </source>
</evidence>
<keyword evidence="9" id="KW-1185">Reference proteome</keyword>
<evidence type="ECO:0000313" key="8">
    <source>
        <dbReference type="EMBL" id="CZR51873.1"/>
    </source>
</evidence>
<evidence type="ECO:0000256" key="4">
    <source>
        <dbReference type="ARBA" id="ARBA00023136"/>
    </source>
</evidence>
<dbReference type="Pfam" id="PF20684">
    <property type="entry name" value="Fung_rhodopsin"/>
    <property type="match status" value="1"/>
</dbReference>
<feature type="transmembrane region" description="Helical" evidence="6">
    <location>
        <begin position="212"/>
        <end position="236"/>
    </location>
</feature>
<organism evidence="8 9">
    <name type="scientific">Phialocephala subalpina</name>
    <dbReference type="NCBI Taxonomy" id="576137"/>
    <lineage>
        <taxon>Eukaryota</taxon>
        <taxon>Fungi</taxon>
        <taxon>Dikarya</taxon>
        <taxon>Ascomycota</taxon>
        <taxon>Pezizomycotina</taxon>
        <taxon>Leotiomycetes</taxon>
        <taxon>Helotiales</taxon>
        <taxon>Mollisiaceae</taxon>
        <taxon>Phialocephala</taxon>
        <taxon>Phialocephala fortinii species complex</taxon>
    </lineage>
</organism>
<dbReference type="InterPro" id="IPR049326">
    <property type="entry name" value="Rhodopsin_dom_fungi"/>
</dbReference>
<dbReference type="InterPro" id="IPR052337">
    <property type="entry name" value="SAT4-like"/>
</dbReference>
<protein>
    <recommendedName>
        <fullName evidence="7">Rhodopsin domain-containing protein</fullName>
    </recommendedName>
</protein>
<feature type="domain" description="Rhodopsin" evidence="7">
    <location>
        <begin position="47"/>
        <end position="273"/>
    </location>
</feature>
<gene>
    <name evidence="8" type="ORF">PAC_01750</name>
</gene>
<dbReference type="PANTHER" id="PTHR33048">
    <property type="entry name" value="PTH11-LIKE INTEGRAL MEMBRANE PROTEIN (AFU_ORTHOLOGUE AFUA_5G11245)"/>
    <property type="match status" value="1"/>
</dbReference>
<dbReference type="OrthoDB" id="5022096at2759"/>
<feature type="transmembrane region" description="Helical" evidence="6">
    <location>
        <begin position="33"/>
        <end position="50"/>
    </location>
</feature>
<evidence type="ECO:0000256" key="1">
    <source>
        <dbReference type="ARBA" id="ARBA00004141"/>
    </source>
</evidence>
<feature type="transmembrane region" description="Helical" evidence="6">
    <location>
        <begin position="256"/>
        <end position="276"/>
    </location>
</feature>
<name>A0A1L7WGJ4_9HELO</name>
<comment type="subcellular location">
    <subcellularLocation>
        <location evidence="1">Membrane</location>
        <topology evidence="1">Multi-pass membrane protein</topology>
    </subcellularLocation>
</comment>
<keyword evidence="2 6" id="KW-0812">Transmembrane</keyword>
<keyword evidence="3 6" id="KW-1133">Transmembrane helix</keyword>
<accession>A0A1L7WGJ4</accession>
<dbReference type="EMBL" id="FJOG01000002">
    <property type="protein sequence ID" value="CZR51873.1"/>
    <property type="molecule type" value="Genomic_DNA"/>
</dbReference>
<dbReference type="STRING" id="576137.A0A1L7WGJ4"/>
<evidence type="ECO:0000256" key="5">
    <source>
        <dbReference type="ARBA" id="ARBA00038359"/>
    </source>
</evidence>
<reference evidence="8 9" key="1">
    <citation type="submission" date="2016-03" db="EMBL/GenBank/DDBJ databases">
        <authorList>
            <person name="Ploux O."/>
        </authorList>
    </citation>
    <scope>NUCLEOTIDE SEQUENCE [LARGE SCALE GENOMIC DNA]</scope>
    <source>
        <strain evidence="8 9">UAMH 11012</strain>
    </source>
</reference>